<dbReference type="EMBL" id="MLFT02000004">
    <property type="protein sequence ID" value="PHT50117.1"/>
    <property type="molecule type" value="Genomic_DNA"/>
</dbReference>
<comment type="caution">
    <text evidence="1">The sequence shown here is derived from an EMBL/GenBank/DDBJ whole genome shotgun (WGS) entry which is preliminary data.</text>
</comment>
<dbReference type="InterPro" id="IPR002933">
    <property type="entry name" value="Peptidase_M20"/>
</dbReference>
<proteinExistence type="predicted"/>
<reference evidence="1 2" key="1">
    <citation type="journal article" date="2017" name="Genome Biol.">
        <title>New reference genome sequences of hot pepper reveal the massive evolution of plant disease-resistance genes by retroduplication.</title>
        <authorList>
            <person name="Kim S."/>
            <person name="Park J."/>
            <person name="Yeom S.I."/>
            <person name="Kim Y.M."/>
            <person name="Seo E."/>
            <person name="Kim K.T."/>
            <person name="Kim M.S."/>
            <person name="Lee J.M."/>
            <person name="Cheong K."/>
            <person name="Shin H.S."/>
            <person name="Kim S.B."/>
            <person name="Han K."/>
            <person name="Lee J."/>
            <person name="Park M."/>
            <person name="Lee H.A."/>
            <person name="Lee H.Y."/>
            <person name="Lee Y."/>
            <person name="Oh S."/>
            <person name="Lee J.H."/>
            <person name="Choi E."/>
            <person name="Choi E."/>
            <person name="Lee S.E."/>
            <person name="Jeon J."/>
            <person name="Kim H."/>
            <person name="Choi G."/>
            <person name="Song H."/>
            <person name="Lee J."/>
            <person name="Lee S.C."/>
            <person name="Kwon J.K."/>
            <person name="Lee H.Y."/>
            <person name="Koo N."/>
            <person name="Hong Y."/>
            <person name="Kim R.W."/>
            <person name="Kang W.H."/>
            <person name="Huh J.H."/>
            <person name="Kang B.C."/>
            <person name="Yang T.J."/>
            <person name="Lee Y.H."/>
            <person name="Bennetzen J.L."/>
            <person name="Choi D."/>
        </authorList>
    </citation>
    <scope>NUCLEOTIDE SEQUENCE [LARGE SCALE GENOMIC DNA]</scope>
    <source>
        <strain evidence="2">cv. PBC81</strain>
    </source>
</reference>
<dbReference type="Proteomes" id="UP000224567">
    <property type="component" value="Unassembled WGS sequence"/>
</dbReference>
<evidence type="ECO:0000313" key="1">
    <source>
        <dbReference type="EMBL" id="PHT50117.1"/>
    </source>
</evidence>
<dbReference type="Gene3D" id="3.40.630.10">
    <property type="entry name" value="Zn peptidases"/>
    <property type="match status" value="1"/>
</dbReference>
<dbReference type="OrthoDB" id="7832001at2759"/>
<organism evidence="1 2">
    <name type="scientific">Capsicum baccatum</name>
    <name type="common">Peruvian pepper</name>
    <dbReference type="NCBI Taxonomy" id="33114"/>
    <lineage>
        <taxon>Eukaryota</taxon>
        <taxon>Viridiplantae</taxon>
        <taxon>Streptophyta</taxon>
        <taxon>Embryophyta</taxon>
        <taxon>Tracheophyta</taxon>
        <taxon>Spermatophyta</taxon>
        <taxon>Magnoliopsida</taxon>
        <taxon>eudicotyledons</taxon>
        <taxon>Gunneridae</taxon>
        <taxon>Pentapetalae</taxon>
        <taxon>asterids</taxon>
        <taxon>lamiids</taxon>
        <taxon>Solanales</taxon>
        <taxon>Solanaceae</taxon>
        <taxon>Solanoideae</taxon>
        <taxon>Capsiceae</taxon>
        <taxon>Capsicum</taxon>
    </lineage>
</organism>
<gene>
    <name evidence="1" type="ORF">CQW23_09864</name>
</gene>
<reference evidence="2" key="2">
    <citation type="journal article" date="2017" name="J. Anim. Genet.">
        <title>Multiple reference genome sequences of hot pepper reveal the massive evolution of plant disease resistance genes by retroduplication.</title>
        <authorList>
            <person name="Kim S."/>
            <person name="Park J."/>
            <person name="Yeom S.-I."/>
            <person name="Kim Y.-M."/>
            <person name="Seo E."/>
            <person name="Kim K.-T."/>
            <person name="Kim M.-S."/>
            <person name="Lee J.M."/>
            <person name="Cheong K."/>
            <person name="Shin H.-S."/>
            <person name="Kim S.-B."/>
            <person name="Han K."/>
            <person name="Lee J."/>
            <person name="Park M."/>
            <person name="Lee H.-A."/>
            <person name="Lee H.-Y."/>
            <person name="Lee Y."/>
            <person name="Oh S."/>
            <person name="Lee J.H."/>
            <person name="Choi E."/>
            <person name="Choi E."/>
            <person name="Lee S.E."/>
            <person name="Jeon J."/>
            <person name="Kim H."/>
            <person name="Choi G."/>
            <person name="Song H."/>
            <person name="Lee J."/>
            <person name="Lee S.-C."/>
            <person name="Kwon J.-K."/>
            <person name="Lee H.-Y."/>
            <person name="Koo N."/>
            <person name="Hong Y."/>
            <person name="Kim R.W."/>
            <person name="Kang W.-H."/>
            <person name="Huh J.H."/>
            <person name="Kang B.-C."/>
            <person name="Yang T.-J."/>
            <person name="Lee Y.-H."/>
            <person name="Bennetzen J.L."/>
            <person name="Choi D."/>
        </authorList>
    </citation>
    <scope>NUCLEOTIDE SEQUENCE [LARGE SCALE GENOMIC DNA]</scope>
    <source>
        <strain evidence="2">cv. PBC81</strain>
    </source>
</reference>
<dbReference type="STRING" id="33114.A0A2G2WXZ8"/>
<dbReference type="InterPro" id="IPR050072">
    <property type="entry name" value="Peptidase_M20A"/>
</dbReference>
<evidence type="ECO:0000313" key="2">
    <source>
        <dbReference type="Proteomes" id="UP000224567"/>
    </source>
</evidence>
<dbReference type="AlphaFoldDB" id="A0A2G2WXZ8"/>
<dbReference type="PANTHER" id="PTHR43808">
    <property type="entry name" value="ACETYLORNITHINE DEACETYLASE"/>
    <property type="match status" value="1"/>
</dbReference>
<accession>A0A2G2WXZ8</accession>
<dbReference type="GO" id="GO:0016787">
    <property type="term" value="F:hydrolase activity"/>
    <property type="evidence" value="ECO:0007669"/>
    <property type="project" value="InterPro"/>
</dbReference>
<dbReference type="PANTHER" id="PTHR43808:SF3">
    <property type="entry name" value="ACETYLORNITHINE DEACETYLASE"/>
    <property type="match status" value="1"/>
</dbReference>
<protein>
    <submittedName>
        <fullName evidence="1">Acetylornithine deacetylase</fullName>
    </submittedName>
</protein>
<dbReference type="Pfam" id="PF01546">
    <property type="entry name" value="Peptidase_M20"/>
    <property type="match status" value="1"/>
</dbReference>
<sequence>MPAKEDINAKEFDPLSLSINGDKLLGCGTTDCLGHVDLVYELMKRLGETKPQLKSTVVFVFIAREENSSIPRVNVNMLVKDRLLDILKQGPLVDDSSPGSSHDIQCFLILFFGNGLGRRFIAELMVYCLDHRRMSSVTVFYFWVTVLSDDSS</sequence>
<keyword evidence="2" id="KW-1185">Reference proteome</keyword>
<name>A0A2G2WXZ8_CAPBA</name>
<dbReference type="SUPFAM" id="SSF53187">
    <property type="entry name" value="Zn-dependent exopeptidases"/>
    <property type="match status" value="1"/>
</dbReference>